<keyword evidence="2" id="KW-1185">Reference proteome</keyword>
<comment type="caution">
    <text evidence="1">The sequence shown here is derived from an EMBL/GenBank/DDBJ whole genome shotgun (WGS) entry which is preliminary data.</text>
</comment>
<reference evidence="1 2" key="1">
    <citation type="journal article" date="2019" name="Appl. Microbiol. Biotechnol.">
        <title>Genome sequence of Isaria javanica and comparative genome analysis insights into family S53 peptidase evolution in fungal entomopathogens.</title>
        <authorList>
            <person name="Lin R."/>
            <person name="Zhang X."/>
            <person name="Xin B."/>
            <person name="Zou M."/>
            <person name="Gao Y."/>
            <person name="Qin F."/>
            <person name="Hu Q."/>
            <person name="Xie B."/>
            <person name="Cheng X."/>
        </authorList>
    </citation>
    <scope>NUCLEOTIDE SEQUENCE [LARGE SCALE GENOMIC DNA]</scope>
    <source>
        <strain evidence="1 2">IJ1G</strain>
    </source>
</reference>
<gene>
    <name evidence="1" type="ORF">IF1G_07100</name>
</gene>
<evidence type="ECO:0000313" key="1">
    <source>
        <dbReference type="EMBL" id="TQV94221.1"/>
    </source>
</evidence>
<accession>A0A545UXN3</accession>
<evidence type="ECO:0000313" key="2">
    <source>
        <dbReference type="Proteomes" id="UP000315783"/>
    </source>
</evidence>
<organism evidence="1 2">
    <name type="scientific">Cordyceps javanica</name>
    <dbReference type="NCBI Taxonomy" id="43265"/>
    <lineage>
        <taxon>Eukaryota</taxon>
        <taxon>Fungi</taxon>
        <taxon>Dikarya</taxon>
        <taxon>Ascomycota</taxon>
        <taxon>Pezizomycotina</taxon>
        <taxon>Sordariomycetes</taxon>
        <taxon>Hypocreomycetidae</taxon>
        <taxon>Hypocreales</taxon>
        <taxon>Cordycipitaceae</taxon>
        <taxon>Cordyceps</taxon>
    </lineage>
</organism>
<proteinExistence type="predicted"/>
<protein>
    <submittedName>
        <fullName evidence="1">Uncharacterized protein</fullName>
    </submittedName>
</protein>
<name>A0A545UXN3_9HYPO</name>
<dbReference type="Proteomes" id="UP000315783">
    <property type="component" value="Unassembled WGS sequence"/>
</dbReference>
<dbReference type="EMBL" id="SPUK01000010">
    <property type="protein sequence ID" value="TQV94221.1"/>
    <property type="molecule type" value="Genomic_DNA"/>
</dbReference>
<dbReference type="AlphaFoldDB" id="A0A545UXN3"/>
<sequence length="115" mass="12137">MSLPSSSLTGFCTHSVALRAAEEEKARLGIVAGVAGGAALRLARGRVVPCVIRGGEATVRGARKSKQLAIAVGAAAAVAYRLFASWTKNRAEQEPWAHRKGAIVVVLWRTSRETV</sequence>